<sequence length="159" mass="18411">MACHKSLDSVFKGCGDTLQYLNLSSSTFHISKEVLCSMSTHCSRLQEIDISCRIHDFGQPREDEQLFEMMFKKLGKRIRFLDIRGWAINDNILNTFAIWGSSLEMLAFNDQSDLTDYSVRRLTSSCCRMRKLFINSWPGGGISLLLWREVGKKYICYFP</sequence>
<dbReference type="AlphaFoldDB" id="A0A1Y1Y6H3"/>
<evidence type="ECO:0000313" key="1">
    <source>
        <dbReference type="EMBL" id="ORX93593.1"/>
    </source>
</evidence>
<accession>A0A1Y1Y6H3</accession>
<organism evidence="1 2">
    <name type="scientific">Basidiobolus meristosporus CBS 931.73</name>
    <dbReference type="NCBI Taxonomy" id="1314790"/>
    <lineage>
        <taxon>Eukaryota</taxon>
        <taxon>Fungi</taxon>
        <taxon>Fungi incertae sedis</taxon>
        <taxon>Zoopagomycota</taxon>
        <taxon>Entomophthoromycotina</taxon>
        <taxon>Basidiobolomycetes</taxon>
        <taxon>Basidiobolales</taxon>
        <taxon>Basidiobolaceae</taxon>
        <taxon>Basidiobolus</taxon>
    </lineage>
</organism>
<dbReference type="OrthoDB" id="1924287at2759"/>
<dbReference type="InterPro" id="IPR032675">
    <property type="entry name" value="LRR_dom_sf"/>
</dbReference>
<protein>
    <recommendedName>
        <fullName evidence="3">F-box domain-containing protein</fullName>
    </recommendedName>
</protein>
<dbReference type="Gene3D" id="3.80.10.10">
    <property type="entry name" value="Ribonuclease Inhibitor"/>
    <property type="match status" value="2"/>
</dbReference>
<dbReference type="InParanoid" id="A0A1Y1Y6H3"/>
<keyword evidence="2" id="KW-1185">Reference proteome</keyword>
<dbReference type="EMBL" id="MCFE01000230">
    <property type="protein sequence ID" value="ORX93593.1"/>
    <property type="molecule type" value="Genomic_DNA"/>
</dbReference>
<gene>
    <name evidence="1" type="ORF">K493DRAFT_315906</name>
</gene>
<comment type="caution">
    <text evidence="1">The sequence shown here is derived from an EMBL/GenBank/DDBJ whole genome shotgun (WGS) entry which is preliminary data.</text>
</comment>
<dbReference type="SUPFAM" id="SSF52047">
    <property type="entry name" value="RNI-like"/>
    <property type="match status" value="1"/>
</dbReference>
<proteinExistence type="predicted"/>
<reference evidence="1 2" key="1">
    <citation type="submission" date="2016-07" db="EMBL/GenBank/DDBJ databases">
        <title>Pervasive Adenine N6-methylation of Active Genes in Fungi.</title>
        <authorList>
            <consortium name="DOE Joint Genome Institute"/>
            <person name="Mondo S.J."/>
            <person name="Dannebaum R.O."/>
            <person name="Kuo R.C."/>
            <person name="Labutti K."/>
            <person name="Haridas S."/>
            <person name="Kuo A."/>
            <person name="Salamov A."/>
            <person name="Ahrendt S.R."/>
            <person name="Lipzen A."/>
            <person name="Sullivan W."/>
            <person name="Andreopoulos W.B."/>
            <person name="Clum A."/>
            <person name="Lindquist E."/>
            <person name="Daum C."/>
            <person name="Ramamoorthy G.K."/>
            <person name="Gryganskyi A."/>
            <person name="Culley D."/>
            <person name="Magnuson J.K."/>
            <person name="James T.Y."/>
            <person name="O'Malley M.A."/>
            <person name="Stajich J.E."/>
            <person name="Spatafora J.W."/>
            <person name="Visel A."/>
            <person name="Grigoriev I.V."/>
        </authorList>
    </citation>
    <scope>NUCLEOTIDE SEQUENCE [LARGE SCALE GENOMIC DNA]</scope>
    <source>
        <strain evidence="1 2">CBS 931.73</strain>
    </source>
</reference>
<name>A0A1Y1Y6H3_9FUNG</name>
<dbReference type="Proteomes" id="UP000193498">
    <property type="component" value="Unassembled WGS sequence"/>
</dbReference>
<evidence type="ECO:0000313" key="2">
    <source>
        <dbReference type="Proteomes" id="UP000193498"/>
    </source>
</evidence>
<evidence type="ECO:0008006" key="3">
    <source>
        <dbReference type="Google" id="ProtNLM"/>
    </source>
</evidence>